<keyword evidence="1" id="KW-0812">Transmembrane</keyword>
<dbReference type="AlphaFoldDB" id="A0A250VB93"/>
<reference evidence="3" key="1">
    <citation type="submission" date="2017-05" db="EMBL/GenBank/DDBJ databases">
        <title>Streptomyces olivochromogenes NBRC 3561 whole genome shotgun sequence.</title>
        <authorList>
            <person name="Dohra H."/>
            <person name="Kodani S."/>
        </authorList>
    </citation>
    <scope>NUCLEOTIDE SEQUENCE [LARGE SCALE GENOMIC DNA]</scope>
    <source>
        <strain evidence="3">NBRC 3561</strain>
    </source>
</reference>
<comment type="caution">
    <text evidence="2">The sequence shown here is derived from an EMBL/GenBank/DDBJ whole genome shotgun (WGS) entry which is preliminary data.</text>
</comment>
<organism evidence="2 3">
    <name type="scientific">Streptomyces olivochromogenes</name>
    <dbReference type="NCBI Taxonomy" id="1963"/>
    <lineage>
        <taxon>Bacteria</taxon>
        <taxon>Bacillati</taxon>
        <taxon>Actinomycetota</taxon>
        <taxon>Actinomycetes</taxon>
        <taxon>Kitasatosporales</taxon>
        <taxon>Streptomycetaceae</taxon>
        <taxon>Streptomyces</taxon>
    </lineage>
</organism>
<gene>
    <name evidence="2" type="ORF">SO3561_02965</name>
</gene>
<dbReference type="Proteomes" id="UP000217446">
    <property type="component" value="Unassembled WGS sequence"/>
</dbReference>
<protein>
    <submittedName>
        <fullName evidence="2">Uncharacterized protein</fullName>
    </submittedName>
</protein>
<proteinExistence type="predicted"/>
<evidence type="ECO:0000256" key="1">
    <source>
        <dbReference type="SAM" id="Phobius"/>
    </source>
</evidence>
<dbReference type="EMBL" id="BDQI01000005">
    <property type="protein sequence ID" value="GAX51463.1"/>
    <property type="molecule type" value="Genomic_DNA"/>
</dbReference>
<keyword evidence="1" id="KW-0472">Membrane</keyword>
<keyword evidence="3" id="KW-1185">Reference proteome</keyword>
<sequence length="106" mass="11503">MKVARRVGLFAVPPLMLVLAAGYGWYQWSDTGNRRRYEDKLASYGDALVPYAESARIPKVSTQAEHTLPEHSVAQKTGSAQSKSSFLMKALLPSTAIPWCSASGSS</sequence>
<keyword evidence="1" id="KW-1133">Transmembrane helix</keyword>
<accession>A0A250VB93</accession>
<feature type="transmembrane region" description="Helical" evidence="1">
    <location>
        <begin position="7"/>
        <end position="26"/>
    </location>
</feature>
<evidence type="ECO:0000313" key="3">
    <source>
        <dbReference type="Proteomes" id="UP000217446"/>
    </source>
</evidence>
<name>A0A250VB93_STROL</name>
<evidence type="ECO:0000313" key="2">
    <source>
        <dbReference type="EMBL" id="GAX51463.1"/>
    </source>
</evidence>